<keyword evidence="4" id="KW-1185">Reference proteome</keyword>
<feature type="domain" description="Glycosyl transferase family 1" evidence="1">
    <location>
        <begin position="189"/>
        <end position="353"/>
    </location>
</feature>
<dbReference type="Gene3D" id="3.40.50.2000">
    <property type="entry name" value="Glycogen Phosphorylase B"/>
    <property type="match status" value="2"/>
</dbReference>
<dbReference type="InterPro" id="IPR001296">
    <property type="entry name" value="Glyco_trans_1"/>
</dbReference>
<proteinExistence type="predicted"/>
<dbReference type="Proteomes" id="UP000027153">
    <property type="component" value="Unassembled WGS sequence"/>
</dbReference>
<dbReference type="GO" id="GO:0016757">
    <property type="term" value="F:glycosyltransferase activity"/>
    <property type="evidence" value="ECO:0007669"/>
    <property type="project" value="InterPro"/>
</dbReference>
<dbReference type="PANTHER" id="PTHR45871">
    <property type="entry name" value="N-ACETYLGLUCOSAMINYL-PHOSPHATIDYLINOSITOL BIOSYNTHETIC PROTEIN"/>
    <property type="match status" value="1"/>
</dbReference>
<accession>A0A062UUZ5</accession>
<organism evidence="3 4">
    <name type="scientific">Candidatus Methanoperedens nitratireducens</name>
    <dbReference type="NCBI Taxonomy" id="1392998"/>
    <lineage>
        <taxon>Archaea</taxon>
        <taxon>Methanobacteriati</taxon>
        <taxon>Methanobacteriota</taxon>
        <taxon>Stenosarchaea group</taxon>
        <taxon>Methanomicrobia</taxon>
        <taxon>Methanosarcinales</taxon>
        <taxon>ANME-2 cluster</taxon>
        <taxon>Candidatus Methanoperedentaceae</taxon>
        <taxon>Candidatus Methanoperedens</taxon>
    </lineage>
</organism>
<evidence type="ECO:0000313" key="4">
    <source>
        <dbReference type="Proteomes" id="UP000027153"/>
    </source>
</evidence>
<dbReference type="InterPro" id="IPR028098">
    <property type="entry name" value="Glyco_trans_4-like_N"/>
</dbReference>
<dbReference type="EMBL" id="JMIY01000007">
    <property type="protein sequence ID" value="KCZ70846.1"/>
    <property type="molecule type" value="Genomic_DNA"/>
</dbReference>
<feature type="domain" description="Glycosyltransferase subfamily 4-like N-terminal" evidence="2">
    <location>
        <begin position="9"/>
        <end position="180"/>
    </location>
</feature>
<protein>
    <submittedName>
        <fullName evidence="3">Glycosyltransferase</fullName>
    </submittedName>
</protein>
<dbReference type="RefSeq" id="WP_048092796.1">
    <property type="nucleotide sequence ID" value="NZ_JMIY01000007.1"/>
</dbReference>
<dbReference type="Pfam" id="PF13439">
    <property type="entry name" value="Glyco_transf_4"/>
    <property type="match status" value="1"/>
</dbReference>
<comment type="caution">
    <text evidence="3">The sequence shown here is derived from an EMBL/GenBank/DDBJ whole genome shotgun (WGS) entry which is preliminary data.</text>
</comment>
<reference evidence="3 4" key="1">
    <citation type="journal article" date="2013" name="Nature">
        <title>Anaerobic oxidation of methane coupled to nitrate reduction in a novel archaeal lineage.</title>
        <authorList>
            <person name="Haroon M.F."/>
            <person name="Hu S."/>
            <person name="Shi Y."/>
            <person name="Imelfort M."/>
            <person name="Keller J."/>
            <person name="Hugenholtz P."/>
            <person name="Yuan Z."/>
            <person name="Tyson G.W."/>
        </authorList>
    </citation>
    <scope>NUCLEOTIDE SEQUENCE [LARGE SCALE GENOMIC DNA]</scope>
    <source>
        <strain evidence="3 4">ANME-2d</strain>
    </source>
</reference>
<gene>
    <name evidence="3" type="ORF">ANME2D_02871</name>
</gene>
<dbReference type="Pfam" id="PF00534">
    <property type="entry name" value="Glycos_transf_1"/>
    <property type="match status" value="1"/>
</dbReference>
<evidence type="ECO:0000259" key="1">
    <source>
        <dbReference type="Pfam" id="PF00534"/>
    </source>
</evidence>
<keyword evidence="3" id="KW-0808">Transferase</keyword>
<dbReference type="AlphaFoldDB" id="A0A062UUZ5"/>
<name>A0A062UUZ5_9EURY</name>
<sequence>MSDWYYPKIGGVESHIDYLSELMARRGNEVHILTHRHKDLKGKVAEHDAQKRQRGITIHRIKGHAVRRWGAVVDPRTPWIVNDVIRREKFELIHAHSIYSPIAMVTAYAGKTLRNIPTLATNHSLWGDDVHMGNLLTHLLREEFTRLDALIAVSNAVKKDTERFCMDKPVFVIPNGVDCDKFYPDAKNRRDIRRSFGFSDDDIVIITVGRLVHRKRMHELIQIMPDLTKRYDVKLLVVGDGPEKDKLIDLSKSLNLNGHITFTGYVSDPRDYLNASDIFALCSVDEALGISILEAMACELPVVVKDVNGIRDILNGNSSLPPARDAVDIKNNIELLIQNEEIRSKLAKNNRKHVLSNFAWDIVCEKTLDVYEFIEQVAQADAHKYYDMKLAKMGRIVKRLSPGYEKNHNHNGRC</sequence>
<dbReference type="CDD" id="cd03801">
    <property type="entry name" value="GT4_PimA-like"/>
    <property type="match status" value="1"/>
</dbReference>
<evidence type="ECO:0000259" key="2">
    <source>
        <dbReference type="Pfam" id="PF13439"/>
    </source>
</evidence>
<dbReference type="SUPFAM" id="SSF53756">
    <property type="entry name" value="UDP-Glycosyltransferase/glycogen phosphorylase"/>
    <property type="match status" value="1"/>
</dbReference>
<dbReference type="OrthoDB" id="132546at2157"/>
<dbReference type="PANTHER" id="PTHR45871:SF1">
    <property type="entry name" value="PHOSPHATIDYLINOSITOL N-ACETYLGLUCOSAMINYLTRANSFERASE SUBUNIT A"/>
    <property type="match status" value="1"/>
</dbReference>
<evidence type="ECO:0000313" key="3">
    <source>
        <dbReference type="EMBL" id="KCZ70846.1"/>
    </source>
</evidence>